<accession>A0A4Y8IS67</accession>
<dbReference type="Proteomes" id="UP000297975">
    <property type="component" value="Unassembled WGS sequence"/>
</dbReference>
<keyword evidence="2" id="KW-1185">Reference proteome</keyword>
<dbReference type="EMBL" id="SOPW01000005">
    <property type="protein sequence ID" value="TFB22842.1"/>
    <property type="molecule type" value="Genomic_DNA"/>
</dbReference>
<name>A0A4Y8IS67_9BACI</name>
<sequence length="217" mass="25311">MTKKRFDLTIELPNREEDKRPWYEEVVQDAQERISIFAKNHHWDEHVTTPLVKKVHVFDSKEQFDDKVKEALDVDPEVELPLTVSGIVINGTLTVVTPEIYAANYKAGQEERAYEKLLAHEMAHELHIRILHGEEDLMGPRWFFEGFALYAANQFSETTLNLTDENIQEIVTSDKSVTYAYYRLLMDELLRHINLNEAVEHAKKADFEDKVKNVLKV</sequence>
<dbReference type="RefSeq" id="WP_134339574.1">
    <property type="nucleotide sequence ID" value="NZ_SOPW01000005.1"/>
</dbReference>
<dbReference type="OrthoDB" id="43895at2"/>
<proteinExistence type="predicted"/>
<dbReference type="AlphaFoldDB" id="A0A4Y8IS67"/>
<evidence type="ECO:0000313" key="1">
    <source>
        <dbReference type="EMBL" id="TFB22842.1"/>
    </source>
</evidence>
<reference evidence="1 2" key="1">
    <citation type="submission" date="2019-03" db="EMBL/GenBank/DDBJ databases">
        <authorList>
            <person name="He R.-H."/>
        </authorList>
    </citation>
    <scope>NUCLEOTIDE SEQUENCE [LARGE SCALE GENOMIC DNA]</scope>
    <source>
        <strain evidence="2">SH 714</strain>
    </source>
</reference>
<protein>
    <submittedName>
        <fullName evidence="1">Uncharacterized protein</fullName>
    </submittedName>
</protein>
<evidence type="ECO:0000313" key="2">
    <source>
        <dbReference type="Proteomes" id="UP000297975"/>
    </source>
</evidence>
<organism evidence="1 2">
    <name type="scientific">Filobacillus milosensis</name>
    <dbReference type="NCBI Taxonomy" id="94137"/>
    <lineage>
        <taxon>Bacteria</taxon>
        <taxon>Bacillati</taxon>
        <taxon>Bacillota</taxon>
        <taxon>Bacilli</taxon>
        <taxon>Bacillales</taxon>
        <taxon>Bacillaceae</taxon>
        <taxon>Filobacillus</taxon>
    </lineage>
</organism>
<comment type="caution">
    <text evidence="1">The sequence shown here is derived from an EMBL/GenBank/DDBJ whole genome shotgun (WGS) entry which is preliminary data.</text>
</comment>
<gene>
    <name evidence="1" type="ORF">E3U55_06285</name>
</gene>